<feature type="region of interest" description="Disordered" evidence="3">
    <location>
        <begin position="112"/>
        <end position="135"/>
    </location>
</feature>
<keyword evidence="6" id="KW-1185">Reference proteome</keyword>
<dbReference type="GO" id="GO:0016567">
    <property type="term" value="P:protein ubiquitination"/>
    <property type="evidence" value="ECO:0007669"/>
    <property type="project" value="TreeGrafter"/>
</dbReference>
<evidence type="ECO:0000256" key="3">
    <source>
        <dbReference type="SAM" id="MobiDB-lite"/>
    </source>
</evidence>
<dbReference type="PANTHER" id="PTHR14140:SF27">
    <property type="entry name" value="OS04G0289800 PROTEIN"/>
    <property type="match status" value="1"/>
</dbReference>
<dbReference type="STRING" id="342668.A0A1B8G7V5"/>
<dbReference type="PROSITE" id="PS51015">
    <property type="entry name" value="YDG"/>
    <property type="match status" value="1"/>
</dbReference>
<organism evidence="5 6">
    <name type="scientific">Pseudogymnoascus verrucosus</name>
    <dbReference type="NCBI Taxonomy" id="342668"/>
    <lineage>
        <taxon>Eukaryota</taxon>
        <taxon>Fungi</taxon>
        <taxon>Dikarya</taxon>
        <taxon>Ascomycota</taxon>
        <taxon>Pezizomycotina</taxon>
        <taxon>Leotiomycetes</taxon>
        <taxon>Thelebolales</taxon>
        <taxon>Thelebolaceae</taxon>
        <taxon>Pseudogymnoascus</taxon>
    </lineage>
</organism>
<dbReference type="InterPro" id="IPR003105">
    <property type="entry name" value="SRA_YDG"/>
</dbReference>
<keyword evidence="1 2" id="KW-0539">Nucleus</keyword>
<dbReference type="GO" id="GO:0044027">
    <property type="term" value="P:negative regulation of gene expression via chromosomal CpG island methylation"/>
    <property type="evidence" value="ECO:0007669"/>
    <property type="project" value="TreeGrafter"/>
</dbReference>
<feature type="domain" description="YDG" evidence="4">
    <location>
        <begin position="302"/>
        <end position="435"/>
    </location>
</feature>
<accession>A0A1B8G7V5</accession>
<dbReference type="Gene3D" id="2.30.280.10">
    <property type="entry name" value="SRA-YDG"/>
    <property type="match status" value="1"/>
</dbReference>
<feature type="region of interest" description="Disordered" evidence="3">
    <location>
        <begin position="63"/>
        <end position="92"/>
    </location>
</feature>
<evidence type="ECO:0000259" key="4">
    <source>
        <dbReference type="PROSITE" id="PS51015"/>
    </source>
</evidence>
<dbReference type="InterPro" id="IPR045134">
    <property type="entry name" value="UHRF1/2-like"/>
</dbReference>
<evidence type="ECO:0000256" key="1">
    <source>
        <dbReference type="ARBA" id="ARBA00023242"/>
    </source>
</evidence>
<evidence type="ECO:0000256" key="2">
    <source>
        <dbReference type="PROSITE-ProRule" id="PRU00358"/>
    </source>
</evidence>
<evidence type="ECO:0000313" key="6">
    <source>
        <dbReference type="Proteomes" id="UP000091956"/>
    </source>
</evidence>
<reference evidence="6" key="2">
    <citation type="journal article" date="2018" name="Nat. Commun.">
        <title>Extreme sensitivity to ultraviolet light in the fungal pathogen causing white-nose syndrome of bats.</title>
        <authorList>
            <person name="Palmer J.M."/>
            <person name="Drees K.P."/>
            <person name="Foster J.T."/>
            <person name="Lindner D.L."/>
        </authorList>
    </citation>
    <scope>NUCLEOTIDE SEQUENCE [LARGE SCALE GENOMIC DNA]</scope>
    <source>
        <strain evidence="6">UAMH 10579</strain>
    </source>
</reference>
<dbReference type="EMBL" id="KV460277">
    <property type="protein sequence ID" value="OBT91916.1"/>
    <property type="molecule type" value="Genomic_DNA"/>
</dbReference>
<protein>
    <recommendedName>
        <fullName evidence="4">YDG domain-containing protein</fullName>
    </recommendedName>
</protein>
<dbReference type="Proteomes" id="UP000091956">
    <property type="component" value="Unassembled WGS sequence"/>
</dbReference>
<dbReference type="SUPFAM" id="SSF88697">
    <property type="entry name" value="PUA domain-like"/>
    <property type="match status" value="1"/>
</dbReference>
<gene>
    <name evidence="5" type="ORF">VE01_09864</name>
</gene>
<dbReference type="InterPro" id="IPR015947">
    <property type="entry name" value="PUA-like_sf"/>
</dbReference>
<sequence length="468" mass="52378">MGVLELLEKNRTEARERRMALIAAEDAVAAAVKKEYSQTQAVEPTQDSLRQIKSTFSGLKPAKRRKITGSLNDKVSESPASTSVLGRLSASPGSEDAVLNVKITESSTSLDVLGTLSAPPDSKDDVRYGPGRKAPRKKAIASYTNKQTVDTRIRSSEWYEKIDMREKYSRGDLQLVAYLRTLCQNSVAARDDGERKKITAEIRTKLHEMEFFQCVSGIIIKKSRILEDDGLPRIFANQDGVDFPFDLRADAKALYLRWIVGDLDSHLLRGITTEKGRLESGMKRTSHKLDKKYTMKKSANVVGENCLVNGQWWPNRICALRDGAHGEQEAGIHGQVGKGTYSVVVAQGGYADEDKEMAIEYCGTQSENSIPTKNTKLLLESYESEQPLRVLRAENKNSKFAPTKGIRYDGLYTVVEYTILDASTAMYRFSLRRCKDQDPIRYRGPEARPTNQELQQYALIRESLGMTA</sequence>
<dbReference type="GeneID" id="28843250"/>
<dbReference type="RefSeq" id="XP_018125649.1">
    <property type="nucleotide sequence ID" value="XM_018279271.2"/>
</dbReference>
<dbReference type="GO" id="GO:0005634">
    <property type="term" value="C:nucleus"/>
    <property type="evidence" value="ECO:0007669"/>
    <property type="project" value="UniProtKB-SubCell"/>
</dbReference>
<comment type="subcellular location">
    <subcellularLocation>
        <location evidence="2">Nucleus</location>
    </subcellularLocation>
</comment>
<dbReference type="OrthoDB" id="2270193at2759"/>
<dbReference type="Pfam" id="PF02182">
    <property type="entry name" value="SAD_SRA"/>
    <property type="match status" value="1"/>
</dbReference>
<dbReference type="PANTHER" id="PTHR14140">
    <property type="entry name" value="E3 UBIQUITIN-PROTEIN LIGASE UHRF-RELATED"/>
    <property type="match status" value="1"/>
</dbReference>
<dbReference type="GO" id="GO:0061630">
    <property type="term" value="F:ubiquitin protein ligase activity"/>
    <property type="evidence" value="ECO:0007669"/>
    <property type="project" value="TreeGrafter"/>
</dbReference>
<evidence type="ECO:0000313" key="5">
    <source>
        <dbReference type="EMBL" id="OBT91916.1"/>
    </source>
</evidence>
<dbReference type="SMART" id="SM00466">
    <property type="entry name" value="SRA"/>
    <property type="match status" value="1"/>
</dbReference>
<reference evidence="5 6" key="1">
    <citation type="submission" date="2016-03" db="EMBL/GenBank/DDBJ databases">
        <title>Comparative genomics of Pseudogymnoascus destructans, the fungus causing white-nose syndrome of bats.</title>
        <authorList>
            <person name="Palmer J.M."/>
            <person name="Drees K.P."/>
            <person name="Foster J.T."/>
            <person name="Lindner D.L."/>
        </authorList>
    </citation>
    <scope>NUCLEOTIDE SEQUENCE [LARGE SCALE GENOMIC DNA]</scope>
    <source>
        <strain evidence="5 6">UAMH 10579</strain>
    </source>
</reference>
<feature type="compositionally biased region" description="Polar residues" evidence="3">
    <location>
        <begin position="69"/>
        <end position="84"/>
    </location>
</feature>
<proteinExistence type="predicted"/>
<dbReference type="AlphaFoldDB" id="A0A1B8G7V5"/>
<name>A0A1B8G7V5_9PEZI</name>
<dbReference type="InterPro" id="IPR036987">
    <property type="entry name" value="SRA-YDG_sf"/>
</dbReference>